<dbReference type="GO" id="GO:0005856">
    <property type="term" value="C:cytoskeleton"/>
    <property type="evidence" value="ECO:0007669"/>
    <property type="project" value="UniProtKB-ARBA"/>
</dbReference>
<gene>
    <name evidence="10" type="primary">AlNc14C2G297</name>
    <name evidence="10" type="ORF">ALNC14_003320</name>
</gene>
<dbReference type="InterPro" id="IPR021656">
    <property type="entry name" value="C2-C2_1"/>
</dbReference>
<feature type="region of interest" description="Disordered" evidence="7">
    <location>
        <begin position="210"/>
        <end position="242"/>
    </location>
</feature>
<evidence type="ECO:0000313" key="10">
    <source>
        <dbReference type="EMBL" id="CCA14189.1"/>
    </source>
</evidence>
<dbReference type="HOGENOM" id="CLU_229056_0_0_1"/>
<name>F0VZF9_9STRA</name>
<dbReference type="InterPro" id="IPR035892">
    <property type="entry name" value="C2_domain_sf"/>
</dbReference>
<comment type="similarity">
    <text evidence="2">Belongs to the RPGRIP1 family.</text>
</comment>
<dbReference type="Pfam" id="PF00168">
    <property type="entry name" value="C2"/>
    <property type="match status" value="1"/>
</dbReference>
<dbReference type="SUPFAM" id="SSF49562">
    <property type="entry name" value="C2 domain (Calcium/lipid-binding domain, CaLB)"/>
    <property type="match status" value="2"/>
</dbReference>
<feature type="compositionally biased region" description="Acidic residues" evidence="7">
    <location>
        <begin position="217"/>
        <end position="229"/>
    </location>
</feature>
<dbReference type="PROSITE" id="PS50096">
    <property type="entry name" value="IQ"/>
    <property type="match status" value="1"/>
</dbReference>
<dbReference type="GO" id="GO:0005509">
    <property type="term" value="F:calcium ion binding"/>
    <property type="evidence" value="ECO:0007669"/>
    <property type="project" value="InterPro"/>
</dbReference>
<reference evidence="10" key="1">
    <citation type="journal article" date="2011" name="PLoS Biol.">
        <title>Gene gain and loss during evolution of obligate parasitism in the white rust pathogen of Arabidopsis thaliana.</title>
        <authorList>
            <person name="Kemen E."/>
            <person name="Gardiner A."/>
            <person name="Schultz-Larsen T."/>
            <person name="Kemen A.C."/>
            <person name="Balmuth A.L."/>
            <person name="Robert-Seilaniantz A."/>
            <person name="Bailey K."/>
            <person name="Holub E."/>
            <person name="Studholme D.J."/>
            <person name="Maclean D."/>
            <person name="Jones J.D."/>
        </authorList>
    </citation>
    <scope>NUCLEOTIDE SEQUENCE</scope>
</reference>
<evidence type="ECO:0000259" key="9">
    <source>
        <dbReference type="PROSITE" id="PS50222"/>
    </source>
</evidence>
<evidence type="ECO:0000259" key="8">
    <source>
        <dbReference type="PROSITE" id="PS50004"/>
    </source>
</evidence>
<dbReference type="InterPro" id="IPR002048">
    <property type="entry name" value="EF_hand_dom"/>
</dbReference>
<dbReference type="InterPro" id="IPR000008">
    <property type="entry name" value="C2_dom"/>
</dbReference>
<evidence type="ECO:0000256" key="2">
    <source>
        <dbReference type="ARBA" id="ARBA00006042"/>
    </source>
</evidence>
<dbReference type="PROSITE" id="PS50222">
    <property type="entry name" value="EF_HAND_2"/>
    <property type="match status" value="2"/>
</dbReference>
<sequence>MPPDVERNRFNSVESDWKERFLRLRDENLQLKRKKNEHEDTIKRMYTKLNVLEEQLKTRAARRARGAEAKDSEPNGVGNPQQRRDLVQADHSIQTLKQENATLRSESHYLRERNRSIEMKLRIRSGRCAKPHPFLSSRNHNTATSKKAKSRTTTKKVGGRRTDDSHSPRRTNRAENLGQSGVRPPLKILVKQKLRATGEKKASQILLESNQQILDENREEGESLSDPEDNGPRKKTSRSHVAHLKDELRDRQAQIAILNARYENLEYKYTVQRELQEKTIEENEYLNHQIHKLRGQLHDLMVEKEELKVQSAKAQEAEREVTLVREQNRKLEDKLTVLCESPFINDAFERKERIDRLFELEKVSDEQDARITAQNEDIKRYKGLNTDLKSQLARIKETKRLLEEELEETTRHIIQDRHSYIRSATPTSLTINRTSQEESKHSQKQRMDTHDACSSPLPSSPRDVSQLEEKTKPSISINVSASAFNSLDSAQLVNDLTAASEYSSVRHLRNRIHTLQLAHSKSLQELERSERMLEVQTNINRELVTEIQDLTSRKIGSTQLLQKKVQEAEACAQQRDNLIRDLKDRVRKLSNQLENYATKRNDDKIDTTNLEETMSDTVSISESLAELARDLAPGQQVLEIYVRKAQLDKGVWKEIDEYPRISCAEDYDDGSAVATFILCDFYDFESQSTALLKGYSPAYNTAMTFIITTDAFFLRFLASETLRFELYQAVHSDFRLVGQCDFPLHTLLTSYSEAIKCPKLLVRGVHQRVRDVTLGSLDVELRLSSGLYDIWKLHIQPFPADRDLITLSSDKDTSNLESVDFTERKAQSMDSKSDAATNDLEICVLSCRNLSLLRYRDESELKSPSAYVHYQLLDYPDTFTGICANSRDPVFDSCNRQTYTIKIDSSVLHFLNSSSLLFSVFDDNVQHVEDGDDHVQFDGMIGKVNILLQALARGDSVNQWFSLSDSRGCPAGEIRLQLNWYDPMRVAALATRALPVDSSMDKSLEALNVEQLYKLMEIFSPEADGRIQYVHFSQFALPTEAFGILCARLRGQLEALIDSQRIHSLEHLMHDVTGTFASSGLNNTAGSSRYVDWCDIIHRLESVGIYFSTNEIQTLRVGLQSVLVNIAATGIVDRAENSVFLPYLFLAFNPKLEAEIRLLQQISHERLRSYRDKTQENPINVFRRYDVQGSGYVSRNDFKSALAQLGFMVFDQDYMQLISSMKKESKMNNEDANATCSQRKSLALNKAKIVCGSSRAKSLTVNDETTDLSTVSGEHMCTTTSQSRLKSEKTTHLSINADFARRKEMFRKRMNALTAGSSQSYVYEYLEKRGLDAKEKATASIGDHTQTRRPEYTDPVQESRQLKQDAAISVQRVFRGYRSRHQLQTVGNLEDDGLNSVSKVSLLEADQHLHLLFRHFTSRDFKQLSRELNASLAQFPRSQQEPFTKKQTTYFLSRIPHLTLEPSQIQVLIQYFSSKHSDCVAVEALFHFIITARAPWTFSTIKNASIIECFTMLDTIVLNMPRIIDVFEKTGDFKRSGVITVGRFREVLHRISLINESVNSISFQTLLFLTDSGAGTHFLYNAILRCIFSSNATKKVHNSLQRLGSFGILGLRQQLYMDAPVDGMLTLEHFSRILMQQKTQDDPPRPAFLSVDAAILFSLHSSHLECGLSIDSLVGTLEQALKAESIRDAFESQLTYSLTQVQAICQNAVQLFNLKKSELLERFERFDWKQRGIVSLLEFRYVTSEELTSGDVPCAGMPFSMFLTKKQVEMQIAKAFGSRVKERFGINYREFVDWIQYTGLDLGLPPKEILRCNADEMDVIESRLRAYAQSPIQESKASDTLGSWRQTFATADTTQLGYLSRASFAHCTAKLQLPLDQQALRLILYFYDRFARDEVRYEEFLQLNWREGVNEEKKHGAKVLSRDPHLMETIEGEESRLQVDPSKLMLGIRTYLMKMSPSELKQRVEKIHRESDDTELRLCSEVAFTKWMQLLGSSLSPYEAHAIFELYENENKLVEGRLLDFHDFLLGLLGYDLYLSTAETVDIQSDNLKVVLDKLMALFYGKAYREPTSKDVELFVQFCNEHHVKSVSMSEIWDHLRCSEKFRGLQHELARLMQAFSICCEGDTETLQLEAVWLQKVCCFLKNNRGERMPSCTAPNSSISPSIDPERDVTLNLRPDNPLLHSLARLVEAKELDGDDLFGEFEAIDTTHTGCIRATDFRDVLLRAGLADYIADILQQNDLSAFDNAMGVFVRQYRLPYQDNMIQFVVMLHHAMNPKLVLPKLWGPLQAQERLRSFLRQKAGLQGPIIDYQADETLYGQLDNAFYHLDLERKGYLTIDDLENGMMALLDTVDSTATQLINQSMGLFRNQRSSGRISRMEFDAFVMDPRAEHLIQRLTDQLCWIGENVNLLEHSCKAFDSNDLGLIPTADFCIMLTDALLEGEELLPFDHYRLEHIFDTRRNRSIAYKLFLKVIIQYRHNGATSSHNDI</sequence>
<feature type="compositionally biased region" description="Basic residues" evidence="7">
    <location>
        <begin position="233"/>
        <end position="242"/>
    </location>
</feature>
<feature type="coiled-coil region" evidence="6">
    <location>
        <begin position="378"/>
        <end position="412"/>
    </location>
</feature>
<dbReference type="InterPro" id="IPR011992">
    <property type="entry name" value="EF-hand-dom_pair"/>
</dbReference>
<keyword evidence="3 6" id="KW-0175">Coiled coil</keyword>
<keyword evidence="4" id="KW-0969">Cilium</keyword>
<feature type="region of interest" description="Disordered" evidence="7">
    <location>
        <begin position="424"/>
        <end position="471"/>
    </location>
</feature>
<dbReference type="PANTHER" id="PTHR14240:SF5">
    <property type="entry name" value="RPGRIP1 C-TERMINAL DOMAIN-CONTAINING PROTEIN"/>
    <property type="match status" value="1"/>
</dbReference>
<organism evidence="10">
    <name type="scientific">Albugo laibachii Nc14</name>
    <dbReference type="NCBI Taxonomy" id="890382"/>
    <lineage>
        <taxon>Eukaryota</taxon>
        <taxon>Sar</taxon>
        <taxon>Stramenopiles</taxon>
        <taxon>Oomycota</taxon>
        <taxon>Peronosporomycetes</taxon>
        <taxon>Albuginales</taxon>
        <taxon>Albuginaceae</taxon>
        <taxon>Albugo</taxon>
    </lineage>
</organism>
<feature type="domain" description="C2" evidence="8">
    <location>
        <begin position="821"/>
        <end position="961"/>
    </location>
</feature>
<feature type="coiled-coil region" evidence="6">
    <location>
        <begin position="21"/>
        <end position="55"/>
    </location>
</feature>
<dbReference type="Gene3D" id="2.60.40.150">
    <property type="entry name" value="C2 domain"/>
    <property type="match status" value="2"/>
</dbReference>
<feature type="domain" description="EF-hand" evidence="9">
    <location>
        <begin position="2313"/>
        <end position="2348"/>
    </location>
</feature>
<evidence type="ECO:0000256" key="7">
    <source>
        <dbReference type="SAM" id="MobiDB-lite"/>
    </source>
</evidence>
<dbReference type="EMBL" id="FR824047">
    <property type="protein sequence ID" value="CCA14189.1"/>
    <property type="molecule type" value="Genomic_DNA"/>
</dbReference>
<feature type="compositionally biased region" description="Basic and acidic residues" evidence="7">
    <location>
        <begin position="435"/>
        <end position="451"/>
    </location>
</feature>
<dbReference type="Gene3D" id="1.10.238.10">
    <property type="entry name" value="EF-hand"/>
    <property type="match status" value="3"/>
</dbReference>
<feature type="region of interest" description="Disordered" evidence="7">
    <location>
        <begin position="58"/>
        <end position="83"/>
    </location>
</feature>
<evidence type="ECO:0000256" key="6">
    <source>
        <dbReference type="SAM" id="Coils"/>
    </source>
</evidence>
<dbReference type="SUPFAM" id="SSF47473">
    <property type="entry name" value="EF-hand"/>
    <property type="match status" value="3"/>
</dbReference>
<evidence type="ECO:0000256" key="4">
    <source>
        <dbReference type="ARBA" id="ARBA00023069"/>
    </source>
</evidence>
<feature type="compositionally biased region" description="Polar residues" evidence="7">
    <location>
        <begin position="424"/>
        <end position="434"/>
    </location>
</feature>
<evidence type="ECO:0000256" key="1">
    <source>
        <dbReference type="ARBA" id="ARBA00004138"/>
    </source>
</evidence>
<dbReference type="InterPro" id="IPR031139">
    <property type="entry name" value="RPGRIP1_fam"/>
</dbReference>
<dbReference type="PANTHER" id="PTHR14240">
    <property type="entry name" value="RETINITIS PIGMENTOSA GTPASE REGULATOR-INTERACTING PROTEIN"/>
    <property type="match status" value="1"/>
</dbReference>
<evidence type="ECO:0000256" key="5">
    <source>
        <dbReference type="ARBA" id="ARBA00023273"/>
    </source>
</evidence>
<protein>
    <submittedName>
        <fullName evidence="10">Uncharacterized protein AlNc14C2G297</fullName>
    </submittedName>
</protein>
<dbReference type="Pfam" id="PF11618">
    <property type="entry name" value="C2-C2_1"/>
    <property type="match status" value="1"/>
</dbReference>
<keyword evidence="5" id="KW-0966">Cell projection</keyword>
<proteinExistence type="inferred from homology"/>
<feature type="coiled-coil region" evidence="6">
    <location>
        <begin position="86"/>
        <end position="113"/>
    </location>
</feature>
<feature type="coiled-coil region" evidence="6">
    <location>
        <begin position="572"/>
        <end position="599"/>
    </location>
</feature>
<reference evidence="10" key="2">
    <citation type="submission" date="2011-02" db="EMBL/GenBank/DDBJ databases">
        <authorList>
            <person name="MacLean D."/>
        </authorList>
    </citation>
    <scope>NUCLEOTIDE SEQUENCE</scope>
</reference>
<feature type="domain" description="EF-hand" evidence="9">
    <location>
        <begin position="1173"/>
        <end position="1208"/>
    </location>
</feature>
<dbReference type="GO" id="GO:0005929">
    <property type="term" value="C:cilium"/>
    <property type="evidence" value="ECO:0007669"/>
    <property type="project" value="UniProtKB-SubCell"/>
</dbReference>
<accession>F0VZF9</accession>
<dbReference type="SMART" id="SM00054">
    <property type="entry name" value="EFh"/>
    <property type="match status" value="4"/>
</dbReference>
<dbReference type="PROSITE" id="PS50004">
    <property type="entry name" value="C2"/>
    <property type="match status" value="1"/>
</dbReference>
<dbReference type="CDD" id="cd00030">
    <property type="entry name" value="C2"/>
    <property type="match status" value="1"/>
</dbReference>
<comment type="subcellular location">
    <subcellularLocation>
        <location evidence="1">Cell projection</location>
        <location evidence="1">Cilium</location>
    </subcellularLocation>
</comment>
<feature type="compositionally biased region" description="Basic residues" evidence="7">
    <location>
        <begin position="146"/>
        <end position="159"/>
    </location>
</feature>
<evidence type="ECO:0000256" key="3">
    <source>
        <dbReference type="ARBA" id="ARBA00023054"/>
    </source>
</evidence>
<feature type="region of interest" description="Disordered" evidence="7">
    <location>
        <begin position="121"/>
        <end position="184"/>
    </location>
</feature>